<evidence type="ECO:0000256" key="3">
    <source>
        <dbReference type="ARBA" id="ARBA00022741"/>
    </source>
</evidence>
<dbReference type="InterPro" id="IPR050238">
    <property type="entry name" value="DNA_Rep/Repair_Clamp_Loader"/>
</dbReference>
<evidence type="ECO:0000256" key="5">
    <source>
        <dbReference type="ARBA" id="ARBA00022840"/>
    </source>
</evidence>
<feature type="domain" description="STICHEL DnaA-N-like alpha-beta" evidence="11">
    <location>
        <begin position="816"/>
        <end position="898"/>
    </location>
</feature>
<evidence type="ECO:0000313" key="12">
    <source>
        <dbReference type="EMBL" id="ERN14133.1"/>
    </source>
</evidence>
<dbReference type="GO" id="GO:0006261">
    <property type="term" value="P:DNA-templated DNA replication"/>
    <property type="evidence" value="ECO:0000318"/>
    <property type="project" value="GO_Central"/>
</dbReference>
<evidence type="ECO:0000259" key="10">
    <source>
        <dbReference type="Pfam" id="PF22608"/>
    </source>
</evidence>
<feature type="domain" description="DNA polymerase III gamma subunit" evidence="9">
    <location>
        <begin position="623"/>
        <end position="713"/>
    </location>
</feature>
<evidence type="ECO:0000313" key="13">
    <source>
        <dbReference type="Proteomes" id="UP000017836"/>
    </source>
</evidence>
<dbReference type="InterPro" id="IPR045085">
    <property type="entry name" value="HLD_clamp_pol_III_gamma_tau"/>
</dbReference>
<evidence type="ECO:0000256" key="1">
    <source>
        <dbReference type="ARBA" id="ARBA00006360"/>
    </source>
</evidence>
<dbReference type="Gramene" id="ERN14133">
    <property type="protein sequence ID" value="ERN14133"/>
    <property type="gene ID" value="AMTR_s00021p00247620"/>
</dbReference>
<accession>W1Q087</accession>
<sequence>MLDTMDMPKLHLKKELSALSKSRFLKDPATSSSWKSPASNRSAPNAKSHQVYEGLPNGTKNSHSCEFEFNCSSRVDGGGKRVYLHNWRCQPAREGELSMASSYLSGFNSDKDGSLGIVSESPSSLIEDISKITIKNLGGKTSKMNMHGDSFSLLEMHLTTGYVDQFDNMGPCTSEELGFSMDTLLPYSGYNSRCESPLLSRWEIGSEASSFNGEKWSLSSRIMKGSRNRNDTCTPTSTCSNSRTGDMILNASTMESSDGMGFSDADEIHGMGLPPHGCGLPCYWSRGRKHRICKGCFSPSLSDTLRKRGSALFGRCGSGSRKERAVSELKCNVSLHDDLPLLTGGSENEFAELESDATSKMDKRKWSPCKRQESLQQVVSPGYRDNALYVENNVTLSQKYRPISFNEIIGQNFVVQSLINAVLREKIAPVYLFQGPHGIGKSSTARVLAAALNCLLVEGIKPCGSCRECADFASGRIGYLREVNSANKNDLDKVRNFLRNQSLGLPFPGFRVFVIDQCHMLPYALWVAFFKRIEDKPVRVVFIFITSEPDKLPRAIISRCQKYVFQKMKDTDIVNRLEKLAVAENLEFDLEALELIAMTSDGSLRDAEIMLEQSTLRGQRITVSLVNDLDGVIPDEKLLDLLDLALSSDNAETVKRARELIDSGADPVELMSQLATLIMDILAGSGSLTEAELEKLRQALNILSEAEKQLKASTDQCTWFTAALLQIGSNHCPTPMTQPGISPDNSKNLDQSVVIQSFSDGKVPSDLSKSGSLNGQAKLKPKVRDEIVVSNSHGEHASCHSEVVNYGSETSLSGIRCTNPSQLDEVWGLSVQGCYPITLRHMLHAHGKLVLISEEDGKIIAQIEFSHLDHKAIAERFLSSIAGSIEMVLKCNVEVRMHHLSANGGSKNSGPEESSVSGGKQMRIHGEESKVLGDVLIGSNSSSVTDEELRLESAWLQATEKCMPRVVDSLEREADFVRESEAFVDNPMVPEQAGVSADDDTSALQPHERGSYQRDRSKSSDCNGPSLSLLSKGNIEAGLENERVSKLILPGFAEDMNLDLIQVAFVVGKFRNRLKRRQNKTQEIVREVA</sequence>
<dbReference type="InterPro" id="IPR022754">
    <property type="entry name" value="DNA_pol_III_gamma-3"/>
</dbReference>
<dbReference type="InterPro" id="IPR027417">
    <property type="entry name" value="P-loop_NTPase"/>
</dbReference>
<keyword evidence="4" id="KW-0862">Zinc</keyword>
<feature type="region of interest" description="Disordered" evidence="8">
    <location>
        <begin position="901"/>
        <end position="922"/>
    </location>
</feature>
<evidence type="ECO:0000256" key="6">
    <source>
        <dbReference type="ARBA" id="ARBA00023054"/>
    </source>
</evidence>
<protein>
    <submittedName>
        <fullName evidence="12">Uncharacterized protein</fullName>
    </submittedName>
</protein>
<keyword evidence="2" id="KW-0479">Metal-binding</keyword>
<feature type="compositionally biased region" description="Basic and acidic residues" evidence="8">
    <location>
        <begin position="1006"/>
        <end position="1019"/>
    </location>
</feature>
<dbReference type="InterPro" id="IPR008921">
    <property type="entry name" value="DNA_pol3_clamp-load_cplx_C"/>
</dbReference>
<dbReference type="GO" id="GO:0005524">
    <property type="term" value="F:ATP binding"/>
    <property type="evidence" value="ECO:0007669"/>
    <property type="project" value="UniProtKB-KW"/>
</dbReference>
<dbReference type="InterPro" id="IPR054506">
    <property type="entry name" value="DnaA_N-like_STI"/>
</dbReference>
<feature type="compositionally biased region" description="Polar residues" evidence="8">
    <location>
        <begin position="903"/>
        <end position="918"/>
    </location>
</feature>
<feature type="coiled-coil region" evidence="7">
    <location>
        <begin position="689"/>
        <end position="716"/>
    </location>
</feature>
<dbReference type="STRING" id="13333.W1Q087"/>
<dbReference type="SUPFAM" id="SSF48019">
    <property type="entry name" value="post-AAA+ oligomerization domain-like"/>
    <property type="match status" value="1"/>
</dbReference>
<dbReference type="HOGENOM" id="CLU_009072_0_0_1"/>
<dbReference type="Pfam" id="PF13177">
    <property type="entry name" value="DNA_pol3_delta2"/>
    <property type="match status" value="1"/>
</dbReference>
<dbReference type="Pfam" id="PF12169">
    <property type="entry name" value="DNA_pol3_gamma3"/>
    <property type="match status" value="1"/>
</dbReference>
<evidence type="ECO:0000256" key="2">
    <source>
        <dbReference type="ARBA" id="ARBA00022723"/>
    </source>
</evidence>
<keyword evidence="6 7" id="KW-0175">Coiled coil</keyword>
<keyword evidence="3" id="KW-0547">Nucleotide-binding</keyword>
<dbReference type="GO" id="GO:0009360">
    <property type="term" value="C:DNA polymerase III complex"/>
    <property type="evidence" value="ECO:0007669"/>
    <property type="project" value="InterPro"/>
</dbReference>
<evidence type="ECO:0000256" key="7">
    <source>
        <dbReference type="SAM" id="Coils"/>
    </source>
</evidence>
<name>W1Q087_AMBTC</name>
<dbReference type="InterPro" id="IPR012763">
    <property type="entry name" value="DNA_pol_III_sug/sutau_N"/>
</dbReference>
<dbReference type="GO" id="GO:0046872">
    <property type="term" value="F:metal ion binding"/>
    <property type="evidence" value="ECO:0007669"/>
    <property type="project" value="UniProtKB-KW"/>
</dbReference>
<feature type="region of interest" description="Disordered" evidence="8">
    <location>
        <begin position="987"/>
        <end position="1025"/>
    </location>
</feature>
<proteinExistence type="inferred from homology"/>
<dbReference type="Pfam" id="PF23007">
    <property type="entry name" value="DnaA_N-like_STI"/>
    <property type="match status" value="1"/>
</dbReference>
<dbReference type="AlphaFoldDB" id="W1Q087"/>
<evidence type="ECO:0000259" key="9">
    <source>
        <dbReference type="Pfam" id="PF12169"/>
    </source>
</evidence>
<dbReference type="PANTHER" id="PTHR11669:SF63">
    <property type="entry name" value="PROTEIN STICHEL"/>
    <property type="match status" value="1"/>
</dbReference>
<dbReference type="GO" id="GO:0006281">
    <property type="term" value="P:DNA repair"/>
    <property type="evidence" value="ECO:0000318"/>
    <property type="project" value="GO_Central"/>
</dbReference>
<gene>
    <name evidence="12" type="ORF">AMTR_s00021p00247620</name>
</gene>
<dbReference type="CDD" id="cd18137">
    <property type="entry name" value="HLD_clamp_pol_III_gamma_tau"/>
    <property type="match status" value="1"/>
</dbReference>
<dbReference type="PANTHER" id="PTHR11669">
    <property type="entry name" value="REPLICATION FACTOR C / DNA POLYMERASE III GAMMA-TAU SUBUNIT"/>
    <property type="match status" value="1"/>
</dbReference>
<dbReference type="Proteomes" id="UP000017836">
    <property type="component" value="Unassembled WGS sequence"/>
</dbReference>
<dbReference type="SUPFAM" id="SSF52540">
    <property type="entry name" value="P-loop containing nucleoside triphosphate hydrolases"/>
    <property type="match status" value="1"/>
</dbReference>
<dbReference type="Gene3D" id="1.10.8.60">
    <property type="match status" value="1"/>
</dbReference>
<evidence type="ECO:0000256" key="4">
    <source>
        <dbReference type="ARBA" id="ARBA00022833"/>
    </source>
</evidence>
<evidence type="ECO:0000259" key="11">
    <source>
        <dbReference type="Pfam" id="PF23007"/>
    </source>
</evidence>
<keyword evidence="13" id="KW-1185">Reference proteome</keyword>
<feature type="region of interest" description="Disordered" evidence="8">
    <location>
        <begin position="27"/>
        <end position="55"/>
    </location>
</feature>
<dbReference type="eggNOG" id="KOG0989">
    <property type="taxonomic scope" value="Eukaryota"/>
</dbReference>
<feature type="compositionally biased region" description="Polar residues" evidence="8">
    <location>
        <begin position="29"/>
        <end position="48"/>
    </location>
</feature>
<dbReference type="GO" id="GO:0003887">
    <property type="term" value="F:DNA-directed DNA polymerase activity"/>
    <property type="evidence" value="ECO:0007669"/>
    <property type="project" value="InterPro"/>
</dbReference>
<dbReference type="EMBL" id="KI392560">
    <property type="protein sequence ID" value="ERN14133.1"/>
    <property type="molecule type" value="Genomic_DNA"/>
</dbReference>
<keyword evidence="5" id="KW-0067">ATP-binding</keyword>
<dbReference type="Gene3D" id="3.40.50.300">
    <property type="entry name" value="P-loop containing nucleotide triphosphate hydrolases"/>
    <property type="match status" value="1"/>
</dbReference>
<dbReference type="OMA" id="VDKCHSK"/>
<dbReference type="GO" id="GO:0005663">
    <property type="term" value="C:DNA replication factor C complex"/>
    <property type="evidence" value="ECO:0000318"/>
    <property type="project" value="GO_Central"/>
</dbReference>
<dbReference type="FunFam" id="1.10.8.60:FF:000013">
    <property type="entry name" value="DNA polymerase III subunit gamma/tau"/>
    <property type="match status" value="1"/>
</dbReference>
<feature type="domain" description="DNA polymerase III subunit gamma/tau helical lid" evidence="10">
    <location>
        <begin position="573"/>
        <end position="614"/>
    </location>
</feature>
<evidence type="ECO:0000256" key="8">
    <source>
        <dbReference type="SAM" id="MobiDB-lite"/>
    </source>
</evidence>
<comment type="similarity">
    <text evidence="1">Belongs to the DnaX/STICHEL family.</text>
</comment>
<dbReference type="Pfam" id="PF22608">
    <property type="entry name" value="DNAX_ATPase_lid"/>
    <property type="match status" value="1"/>
</dbReference>
<dbReference type="GO" id="GO:0003677">
    <property type="term" value="F:DNA binding"/>
    <property type="evidence" value="ECO:0007669"/>
    <property type="project" value="InterPro"/>
</dbReference>
<organism evidence="12 13">
    <name type="scientific">Amborella trichopoda</name>
    <dbReference type="NCBI Taxonomy" id="13333"/>
    <lineage>
        <taxon>Eukaryota</taxon>
        <taxon>Viridiplantae</taxon>
        <taxon>Streptophyta</taxon>
        <taxon>Embryophyta</taxon>
        <taxon>Tracheophyta</taxon>
        <taxon>Spermatophyta</taxon>
        <taxon>Magnoliopsida</taxon>
        <taxon>Amborellales</taxon>
        <taxon>Amborellaceae</taxon>
        <taxon>Amborella</taxon>
    </lineage>
</organism>
<reference evidence="13" key="1">
    <citation type="journal article" date="2013" name="Science">
        <title>The Amborella genome and the evolution of flowering plants.</title>
        <authorList>
            <consortium name="Amborella Genome Project"/>
        </authorList>
    </citation>
    <scope>NUCLEOTIDE SEQUENCE [LARGE SCALE GENOMIC DNA]</scope>
</reference>
<dbReference type="NCBIfam" id="TIGR02397">
    <property type="entry name" value="dnaX_nterm"/>
    <property type="match status" value="1"/>
</dbReference>